<dbReference type="Proteomes" id="UP000766486">
    <property type="component" value="Unassembled WGS sequence"/>
</dbReference>
<gene>
    <name evidence="2" type="ORF">CLO192961_LOCUS143083</name>
</gene>
<feature type="compositionally biased region" description="Basic and acidic residues" evidence="1">
    <location>
        <begin position="160"/>
        <end position="178"/>
    </location>
</feature>
<feature type="compositionally biased region" description="Acidic residues" evidence="1">
    <location>
        <begin position="179"/>
        <end position="194"/>
    </location>
</feature>
<feature type="compositionally biased region" description="Acidic residues" evidence="1">
    <location>
        <begin position="63"/>
        <end position="72"/>
    </location>
</feature>
<reference evidence="2 3" key="1">
    <citation type="submission" date="2019-06" db="EMBL/GenBank/DDBJ databases">
        <authorList>
            <person name="Broberg M."/>
        </authorList>
    </citation>
    <scope>NUCLEOTIDE SEQUENCE [LARGE SCALE GENOMIC DNA]</scope>
</reference>
<feature type="region of interest" description="Disordered" evidence="1">
    <location>
        <begin position="55"/>
        <end position="81"/>
    </location>
</feature>
<sequence>MAPNEPAWLKHTQFNTFQEVLDEAYRINDALNADGYHKAWKKIEENWARVDRAMGRLGRGNPDYDEAQDSEDAAPIMKGPAKKELKALRKLKKRFINDEEADADGSGDEFVPSDMDVDGEEAKKDDAEEDGKSGHSGAKERKRPMHEDEEGDEEGQDSNSKSEKRAKLLDKSDAKSDEEWVGWDEDEAMFDFQN</sequence>
<comment type="caution">
    <text evidence="2">The sequence shown here is derived from an EMBL/GenBank/DDBJ whole genome shotgun (WGS) entry which is preliminary data.</text>
</comment>
<feature type="compositionally biased region" description="Acidic residues" evidence="1">
    <location>
        <begin position="98"/>
        <end position="107"/>
    </location>
</feature>
<keyword evidence="3" id="KW-1185">Reference proteome</keyword>
<proteinExistence type="predicted"/>
<feature type="compositionally biased region" description="Acidic residues" evidence="1">
    <location>
        <begin position="147"/>
        <end position="156"/>
    </location>
</feature>
<feature type="region of interest" description="Disordered" evidence="1">
    <location>
        <begin position="96"/>
        <end position="194"/>
    </location>
</feature>
<evidence type="ECO:0000313" key="3">
    <source>
        <dbReference type="Proteomes" id="UP000766486"/>
    </source>
</evidence>
<evidence type="ECO:0000313" key="2">
    <source>
        <dbReference type="EMBL" id="VUC24427.1"/>
    </source>
</evidence>
<dbReference type="EMBL" id="CABFNS010000720">
    <property type="protein sequence ID" value="VUC24427.1"/>
    <property type="molecule type" value="Genomic_DNA"/>
</dbReference>
<feature type="compositionally biased region" description="Basic and acidic residues" evidence="1">
    <location>
        <begin position="120"/>
        <end position="139"/>
    </location>
</feature>
<protein>
    <submittedName>
        <fullName evidence="2">Uncharacterized protein</fullName>
    </submittedName>
</protein>
<evidence type="ECO:0000256" key="1">
    <source>
        <dbReference type="SAM" id="MobiDB-lite"/>
    </source>
</evidence>
<organism evidence="2 3">
    <name type="scientific">Bionectria ochroleuca</name>
    <name type="common">Gliocladium roseum</name>
    <dbReference type="NCBI Taxonomy" id="29856"/>
    <lineage>
        <taxon>Eukaryota</taxon>
        <taxon>Fungi</taxon>
        <taxon>Dikarya</taxon>
        <taxon>Ascomycota</taxon>
        <taxon>Pezizomycotina</taxon>
        <taxon>Sordariomycetes</taxon>
        <taxon>Hypocreomycetidae</taxon>
        <taxon>Hypocreales</taxon>
        <taxon>Bionectriaceae</taxon>
        <taxon>Clonostachys</taxon>
    </lineage>
</organism>
<accession>A0ABY6U2W3</accession>
<name>A0ABY6U2W3_BIOOC</name>